<dbReference type="InterPro" id="IPR054276">
    <property type="entry name" value="DUF7007"/>
</dbReference>
<accession>A0A0F9RLH7</accession>
<sequence>MLKPTTSPWGAVQSTDVLADGIVSVSTASHGGIKLDADRQAAMPEGWSKDGGWYEEDCNWCLPFIIFQADILAHGDECAVRSIKNSRHVEILQDWHPDLYEEYFNTKLKEGESYIRTHPLNKT</sequence>
<feature type="domain" description="DUF7007" evidence="1">
    <location>
        <begin position="3"/>
        <end position="117"/>
    </location>
</feature>
<reference evidence="2" key="1">
    <citation type="journal article" date="2015" name="Nature">
        <title>Complex archaea that bridge the gap between prokaryotes and eukaryotes.</title>
        <authorList>
            <person name="Spang A."/>
            <person name="Saw J.H."/>
            <person name="Jorgensen S.L."/>
            <person name="Zaremba-Niedzwiedzka K."/>
            <person name="Martijn J."/>
            <person name="Lind A.E."/>
            <person name="van Eijk R."/>
            <person name="Schleper C."/>
            <person name="Guy L."/>
            <person name="Ettema T.J."/>
        </authorList>
    </citation>
    <scope>NUCLEOTIDE SEQUENCE</scope>
</reference>
<evidence type="ECO:0000313" key="2">
    <source>
        <dbReference type="EMBL" id="KKN55604.1"/>
    </source>
</evidence>
<gene>
    <name evidence="2" type="ORF">LCGC14_0580760</name>
</gene>
<comment type="caution">
    <text evidence="2">The sequence shown here is derived from an EMBL/GenBank/DDBJ whole genome shotgun (WGS) entry which is preliminary data.</text>
</comment>
<name>A0A0F9RLH7_9ZZZZ</name>
<dbReference type="AlphaFoldDB" id="A0A0F9RLH7"/>
<dbReference type="EMBL" id="LAZR01000878">
    <property type="protein sequence ID" value="KKN55604.1"/>
    <property type="molecule type" value="Genomic_DNA"/>
</dbReference>
<evidence type="ECO:0000259" key="1">
    <source>
        <dbReference type="Pfam" id="PF22653"/>
    </source>
</evidence>
<dbReference type="Pfam" id="PF22653">
    <property type="entry name" value="DUF7007"/>
    <property type="match status" value="1"/>
</dbReference>
<organism evidence="2">
    <name type="scientific">marine sediment metagenome</name>
    <dbReference type="NCBI Taxonomy" id="412755"/>
    <lineage>
        <taxon>unclassified sequences</taxon>
        <taxon>metagenomes</taxon>
        <taxon>ecological metagenomes</taxon>
    </lineage>
</organism>
<protein>
    <recommendedName>
        <fullName evidence="1">DUF7007 domain-containing protein</fullName>
    </recommendedName>
</protein>
<proteinExistence type="predicted"/>